<reference evidence="11 12" key="1">
    <citation type="journal article" date="2018" name="Mol. Plant">
        <title>The genome of Artemisia annua provides insight into the evolution of Asteraceae family and artemisinin biosynthesis.</title>
        <authorList>
            <person name="Shen Q."/>
            <person name="Zhang L."/>
            <person name="Liao Z."/>
            <person name="Wang S."/>
            <person name="Yan T."/>
            <person name="Shi P."/>
            <person name="Liu M."/>
            <person name="Fu X."/>
            <person name="Pan Q."/>
            <person name="Wang Y."/>
            <person name="Lv Z."/>
            <person name="Lu X."/>
            <person name="Zhang F."/>
            <person name="Jiang W."/>
            <person name="Ma Y."/>
            <person name="Chen M."/>
            <person name="Hao X."/>
            <person name="Li L."/>
            <person name="Tang Y."/>
            <person name="Lv G."/>
            <person name="Zhou Y."/>
            <person name="Sun X."/>
            <person name="Brodelius P.E."/>
            <person name="Rose J.K.C."/>
            <person name="Tang K."/>
        </authorList>
    </citation>
    <scope>NUCLEOTIDE SEQUENCE [LARGE SCALE GENOMIC DNA]</scope>
    <source>
        <strain evidence="12">cv. Huhao1</strain>
        <tissue evidence="11">Leaf</tissue>
    </source>
</reference>
<dbReference type="Gene3D" id="3.40.50.1000">
    <property type="entry name" value="HAD superfamily/HAD-like"/>
    <property type="match status" value="1"/>
</dbReference>
<comment type="subcellular location">
    <subcellularLocation>
        <location evidence="1">Membrane</location>
        <topology evidence="1">Multi-pass membrane protein</topology>
    </subcellularLocation>
</comment>
<organism evidence="11 12">
    <name type="scientific">Artemisia annua</name>
    <name type="common">Sweet wormwood</name>
    <dbReference type="NCBI Taxonomy" id="35608"/>
    <lineage>
        <taxon>Eukaryota</taxon>
        <taxon>Viridiplantae</taxon>
        <taxon>Streptophyta</taxon>
        <taxon>Embryophyta</taxon>
        <taxon>Tracheophyta</taxon>
        <taxon>Spermatophyta</taxon>
        <taxon>Magnoliopsida</taxon>
        <taxon>eudicotyledons</taxon>
        <taxon>Gunneridae</taxon>
        <taxon>Pentapetalae</taxon>
        <taxon>asterids</taxon>
        <taxon>campanulids</taxon>
        <taxon>Asterales</taxon>
        <taxon>Asteraceae</taxon>
        <taxon>Asteroideae</taxon>
        <taxon>Anthemideae</taxon>
        <taxon>Artemisiinae</taxon>
        <taxon>Artemisia</taxon>
    </lineage>
</organism>
<sequence>MELQGLHRLVFEILINYIVMHTHLMHILRAKCTEHKYEIVKKLQERKHICGMIGDGVNEVPTLKKADIGIIVVDATNDARSASDIVLTEPKGQCPILQGKRNTVHRMKESVPEFLESKGLKSIPKSVGYAYTASGYGFVEDMPYSYIHEFTRTSMAGVSVNTRNKYRDLNLVNTKNAMGRRKDAIWNFKKCLEFKEMML</sequence>
<evidence type="ECO:0000256" key="3">
    <source>
        <dbReference type="ARBA" id="ARBA00022553"/>
    </source>
</evidence>
<evidence type="ECO:0000256" key="1">
    <source>
        <dbReference type="ARBA" id="ARBA00004141"/>
    </source>
</evidence>
<dbReference type="STRING" id="35608.A0A2U1KMJ1"/>
<keyword evidence="4" id="KW-0812">Transmembrane</keyword>
<evidence type="ECO:0000256" key="5">
    <source>
        <dbReference type="ARBA" id="ARBA00022723"/>
    </source>
</evidence>
<dbReference type="Proteomes" id="UP000245207">
    <property type="component" value="Unassembled WGS sequence"/>
</dbReference>
<dbReference type="OrthoDB" id="2929958at2759"/>
<dbReference type="GO" id="GO:0016020">
    <property type="term" value="C:membrane"/>
    <property type="evidence" value="ECO:0007669"/>
    <property type="project" value="UniProtKB-SubCell"/>
</dbReference>
<dbReference type="SUPFAM" id="SSF56784">
    <property type="entry name" value="HAD-like"/>
    <property type="match status" value="1"/>
</dbReference>
<evidence type="ECO:0000313" key="11">
    <source>
        <dbReference type="EMBL" id="PWA37942.1"/>
    </source>
</evidence>
<dbReference type="GO" id="GO:0016887">
    <property type="term" value="F:ATP hydrolysis activity"/>
    <property type="evidence" value="ECO:0007669"/>
    <property type="project" value="InterPro"/>
</dbReference>
<keyword evidence="8" id="KW-0460">Magnesium</keyword>
<evidence type="ECO:0000256" key="7">
    <source>
        <dbReference type="ARBA" id="ARBA00022840"/>
    </source>
</evidence>
<keyword evidence="3" id="KW-0597">Phosphoprotein</keyword>
<keyword evidence="12" id="KW-1185">Reference proteome</keyword>
<evidence type="ECO:0000256" key="2">
    <source>
        <dbReference type="ARBA" id="ARBA00008804"/>
    </source>
</evidence>
<name>A0A2U1KMJ1_ARTAN</name>
<comment type="similarity">
    <text evidence="2">Belongs to the cation transport ATPase (P-type) (TC 3.A.3) family. Type IIIA subfamily.</text>
</comment>
<keyword evidence="9" id="KW-1133">Transmembrane helix</keyword>
<dbReference type="EMBL" id="PKPP01016177">
    <property type="protein sequence ID" value="PWA37942.1"/>
    <property type="molecule type" value="Genomic_DNA"/>
</dbReference>
<dbReference type="PRINTS" id="PR00120">
    <property type="entry name" value="HATPASE"/>
</dbReference>
<dbReference type="InterPro" id="IPR036412">
    <property type="entry name" value="HAD-like_sf"/>
</dbReference>
<dbReference type="PANTHER" id="PTHR42861">
    <property type="entry name" value="CALCIUM-TRANSPORTING ATPASE"/>
    <property type="match status" value="1"/>
</dbReference>
<protein>
    <submittedName>
        <fullName evidence="11">Plasma membrane H(+) ATPase</fullName>
    </submittedName>
</protein>
<evidence type="ECO:0000256" key="8">
    <source>
        <dbReference type="ARBA" id="ARBA00022842"/>
    </source>
</evidence>
<proteinExistence type="inferred from homology"/>
<evidence type="ECO:0000313" key="12">
    <source>
        <dbReference type="Proteomes" id="UP000245207"/>
    </source>
</evidence>
<dbReference type="GO" id="GO:0005524">
    <property type="term" value="F:ATP binding"/>
    <property type="evidence" value="ECO:0007669"/>
    <property type="project" value="UniProtKB-KW"/>
</dbReference>
<keyword evidence="5" id="KW-0479">Metal-binding</keyword>
<dbReference type="FunFam" id="3.40.50.1000:FF:000211">
    <property type="entry name" value="Plasma membrane ATPase"/>
    <property type="match status" value="1"/>
</dbReference>
<comment type="caution">
    <text evidence="11">The sequence shown here is derived from an EMBL/GenBank/DDBJ whole genome shotgun (WGS) entry which is preliminary data.</text>
</comment>
<evidence type="ECO:0000256" key="10">
    <source>
        <dbReference type="ARBA" id="ARBA00023136"/>
    </source>
</evidence>
<dbReference type="PRINTS" id="PR00119">
    <property type="entry name" value="CATATPASE"/>
</dbReference>
<accession>A0A2U1KMJ1</accession>
<dbReference type="InterPro" id="IPR001757">
    <property type="entry name" value="P_typ_ATPase"/>
</dbReference>
<keyword evidence="7" id="KW-0067">ATP-binding</keyword>
<gene>
    <name evidence="11" type="ORF">CTI12_AA586040</name>
</gene>
<keyword evidence="10" id="KW-0472">Membrane</keyword>
<dbReference type="AlphaFoldDB" id="A0A2U1KMJ1"/>
<keyword evidence="6" id="KW-0547">Nucleotide-binding</keyword>
<dbReference type="InterPro" id="IPR023214">
    <property type="entry name" value="HAD_sf"/>
</dbReference>
<evidence type="ECO:0000256" key="4">
    <source>
        <dbReference type="ARBA" id="ARBA00022692"/>
    </source>
</evidence>
<dbReference type="Gene3D" id="1.10.405.20">
    <property type="match status" value="1"/>
</dbReference>
<evidence type="ECO:0000256" key="6">
    <source>
        <dbReference type="ARBA" id="ARBA00022741"/>
    </source>
</evidence>
<dbReference type="GO" id="GO:0046872">
    <property type="term" value="F:metal ion binding"/>
    <property type="evidence" value="ECO:0007669"/>
    <property type="project" value="UniProtKB-KW"/>
</dbReference>
<evidence type="ECO:0000256" key="9">
    <source>
        <dbReference type="ARBA" id="ARBA00022989"/>
    </source>
</evidence>